<dbReference type="Pfam" id="PF02562">
    <property type="entry name" value="PhoH"/>
    <property type="match status" value="1"/>
</dbReference>
<dbReference type="InterPro" id="IPR003714">
    <property type="entry name" value="PhoH"/>
</dbReference>
<dbReference type="KEGG" id="kpf:IX53_09570"/>
<dbReference type="InterPro" id="IPR027417">
    <property type="entry name" value="P-loop_NTPase"/>
</dbReference>
<dbReference type="SUPFAM" id="SSF52540">
    <property type="entry name" value="P-loop containing nucleoside triphosphate hydrolases"/>
    <property type="match status" value="1"/>
</dbReference>
<protein>
    <submittedName>
        <fullName evidence="5">PhoH family protein</fullName>
    </submittedName>
</protein>
<dbReference type="PANTHER" id="PTHR30473">
    <property type="entry name" value="PROTEIN PHOH"/>
    <property type="match status" value="1"/>
</dbReference>
<gene>
    <name evidence="5" type="ORF">IX53_09570</name>
</gene>
<evidence type="ECO:0000256" key="1">
    <source>
        <dbReference type="ARBA" id="ARBA00022741"/>
    </source>
</evidence>
<dbReference type="InterPro" id="IPR029060">
    <property type="entry name" value="PIN-like_dom_sf"/>
</dbReference>
<keyword evidence="2" id="KW-0067">ATP-binding</keyword>
<dbReference type="InterPro" id="IPR002716">
    <property type="entry name" value="PIN_dom"/>
</dbReference>
<dbReference type="PATRIC" id="fig|1330330.3.peg.1950"/>
<evidence type="ECO:0000259" key="4">
    <source>
        <dbReference type="SMART" id="SM00670"/>
    </source>
</evidence>
<sequence length="428" mass="48286">MVKNFVLDTNVLVHDPDCIEKFEDNILIIPFPVLEEIDKLKSKPGSLGQRAREVNRKLDELRKSGDLTKGVRIDSGGLVKILIFNEFHATLPPFMAESYKDNKILLYSLELKKRDKKHTILVTKDINLRVKADVLGISTQDYLADKVVIDEILSGVKELHDPSLRERFNRIGSVSVRDIGTELYPNTFLDFGEGVYGRVEPDGKSVVRLSVSVETSCWGIFPRNREQLFAFELLLDDRIKFVAMPGIAGTGKTLLSLAAGMRKTVDEKLYERLIVSRPVIPMGQDIGYLPGSQEEKMRPWMQPIYDNLFLLFTNRHVDPDTFLKRSDKLGVEVLSYIRGRSIPNQYMIIDEAQNLTPHEVKTILTRIGEDTKVILIGDPYQIDNIYLDTNSCGLVYAASKFVSHPLAGHITLVKGERSELATAAAELL</sequence>
<evidence type="ECO:0000313" key="5">
    <source>
        <dbReference type="EMBL" id="AKI98034.1"/>
    </source>
</evidence>
<dbReference type="SUPFAM" id="SSF88723">
    <property type="entry name" value="PIN domain-like"/>
    <property type="match status" value="1"/>
</dbReference>
<dbReference type="RefSeq" id="WP_047755169.1">
    <property type="nucleotide sequence ID" value="NZ_CAJUHA010000001.1"/>
</dbReference>
<feature type="domain" description="PIN" evidence="4">
    <location>
        <begin position="3"/>
        <end position="130"/>
    </location>
</feature>
<dbReference type="Gene3D" id="3.40.50.1010">
    <property type="entry name" value="5'-nuclease"/>
    <property type="match status" value="1"/>
</dbReference>
<dbReference type="GO" id="GO:0005524">
    <property type="term" value="F:ATP binding"/>
    <property type="evidence" value="ECO:0007669"/>
    <property type="project" value="UniProtKB-KW"/>
</dbReference>
<evidence type="ECO:0000313" key="6">
    <source>
        <dbReference type="Proteomes" id="UP000035159"/>
    </source>
</evidence>
<accession>A0A0G2ZER0</accession>
<proteinExistence type="inferred from homology"/>
<dbReference type="InterPro" id="IPR051451">
    <property type="entry name" value="PhoH2-like"/>
</dbReference>
<reference evidence="5 6" key="1">
    <citation type="submission" date="2015-04" db="EMBL/GenBank/DDBJ databases">
        <title>Complete Genome Sequence of Kosmotoga pacifica SLHLJ1.</title>
        <authorList>
            <person name="Jiang L.J."/>
            <person name="Shao Z.Z."/>
            <person name="Jebbar M."/>
        </authorList>
    </citation>
    <scope>NUCLEOTIDE SEQUENCE [LARGE SCALE GENOMIC DNA]</scope>
    <source>
        <strain evidence="5 6">SLHLJ1</strain>
    </source>
</reference>
<comment type="similarity">
    <text evidence="3">In the N-terminal section; belongs to the PINc/VapC protein family.</text>
</comment>
<dbReference type="Proteomes" id="UP000035159">
    <property type="component" value="Chromosome"/>
</dbReference>
<dbReference type="AlphaFoldDB" id="A0A0G2ZER0"/>
<dbReference type="FunFam" id="3.40.50.300:FF:000013">
    <property type="entry name" value="PhoH family ATPase"/>
    <property type="match status" value="1"/>
</dbReference>
<evidence type="ECO:0000256" key="2">
    <source>
        <dbReference type="ARBA" id="ARBA00022840"/>
    </source>
</evidence>
<dbReference type="Gene3D" id="3.40.50.300">
    <property type="entry name" value="P-loop containing nucleotide triphosphate hydrolases"/>
    <property type="match status" value="1"/>
</dbReference>
<dbReference type="STRING" id="1330330.IX53_09570"/>
<evidence type="ECO:0000256" key="3">
    <source>
        <dbReference type="ARBA" id="ARBA00046345"/>
    </source>
</evidence>
<organism evidence="5 6">
    <name type="scientific">Kosmotoga pacifica</name>
    <dbReference type="NCBI Taxonomy" id="1330330"/>
    <lineage>
        <taxon>Bacteria</taxon>
        <taxon>Thermotogati</taxon>
        <taxon>Thermotogota</taxon>
        <taxon>Thermotogae</taxon>
        <taxon>Kosmotogales</taxon>
        <taxon>Kosmotogaceae</taxon>
        <taxon>Kosmotoga</taxon>
    </lineage>
</organism>
<dbReference type="CDD" id="cd09883">
    <property type="entry name" value="PIN_VapC_PhoHL-ATPase"/>
    <property type="match status" value="1"/>
</dbReference>
<dbReference type="PANTHER" id="PTHR30473:SF2">
    <property type="entry name" value="PIN DOMAIN-CONTAINING PROTEIN"/>
    <property type="match status" value="1"/>
</dbReference>
<dbReference type="GO" id="GO:0005829">
    <property type="term" value="C:cytosol"/>
    <property type="evidence" value="ECO:0007669"/>
    <property type="project" value="TreeGrafter"/>
</dbReference>
<dbReference type="SMART" id="SM00670">
    <property type="entry name" value="PINc"/>
    <property type="match status" value="1"/>
</dbReference>
<keyword evidence="6" id="KW-1185">Reference proteome</keyword>
<dbReference type="Pfam" id="PF13638">
    <property type="entry name" value="PIN_4"/>
    <property type="match status" value="1"/>
</dbReference>
<dbReference type="OrthoDB" id="9773137at2"/>
<name>A0A0G2ZER0_9BACT</name>
<dbReference type="EMBL" id="CP011232">
    <property type="protein sequence ID" value="AKI98034.1"/>
    <property type="molecule type" value="Genomic_DNA"/>
</dbReference>
<keyword evidence="1" id="KW-0547">Nucleotide-binding</keyword>